<name>A0ABM3AA90_GOSHI</name>
<sequence length="222" mass="26354">MNSFEKNGGRLRAECQMNEFRMALDDCGLIDLGYIGRWFTWEQGKVLSTNIRKRLDQGVATLNWVNLCPNYQLEHLTHSFLDHCFILLDTLGKQRVLDIKNKPFWFEAKWCLEDSFEEEVRRIWNDISGSVPDKLRRLGQQLQRWNSSKAIGKKKNREILEERLNCLYELEPTDEILGEIIDIQLSLNLEANQEEIFWEQQARVNWLKNSDRNTCYFHKVVV</sequence>
<evidence type="ECO:0000313" key="1">
    <source>
        <dbReference type="Proteomes" id="UP000818029"/>
    </source>
</evidence>
<dbReference type="Proteomes" id="UP000818029">
    <property type="component" value="Chromosome A03"/>
</dbReference>
<dbReference type="PANTHER" id="PTHR33710">
    <property type="entry name" value="BNAC02G09200D PROTEIN"/>
    <property type="match status" value="1"/>
</dbReference>
<evidence type="ECO:0000313" key="2">
    <source>
        <dbReference type="RefSeq" id="XP_040951531.1"/>
    </source>
</evidence>
<dbReference type="PANTHER" id="PTHR33710:SF73">
    <property type="entry name" value="ZINC KNUCKLE CX2CX4HX4C DOMAIN-CONTAINING PROTEIN"/>
    <property type="match status" value="1"/>
</dbReference>
<gene>
    <name evidence="2" type="primary">LOC121218418</name>
</gene>
<proteinExistence type="predicted"/>
<reference evidence="2" key="2">
    <citation type="submission" date="2025-08" db="UniProtKB">
        <authorList>
            <consortium name="RefSeq"/>
        </authorList>
    </citation>
    <scope>IDENTIFICATION</scope>
</reference>
<organism evidence="1 2">
    <name type="scientific">Gossypium hirsutum</name>
    <name type="common">Upland cotton</name>
    <name type="synonym">Gossypium mexicanum</name>
    <dbReference type="NCBI Taxonomy" id="3635"/>
    <lineage>
        <taxon>Eukaryota</taxon>
        <taxon>Viridiplantae</taxon>
        <taxon>Streptophyta</taxon>
        <taxon>Embryophyta</taxon>
        <taxon>Tracheophyta</taxon>
        <taxon>Spermatophyta</taxon>
        <taxon>Magnoliopsida</taxon>
        <taxon>eudicotyledons</taxon>
        <taxon>Gunneridae</taxon>
        <taxon>Pentapetalae</taxon>
        <taxon>rosids</taxon>
        <taxon>malvids</taxon>
        <taxon>Malvales</taxon>
        <taxon>Malvaceae</taxon>
        <taxon>Malvoideae</taxon>
        <taxon>Gossypium</taxon>
    </lineage>
</organism>
<keyword evidence="1" id="KW-1185">Reference proteome</keyword>
<evidence type="ECO:0008006" key="3">
    <source>
        <dbReference type="Google" id="ProtNLM"/>
    </source>
</evidence>
<accession>A0ABM3AA90</accession>
<protein>
    <recommendedName>
        <fullName evidence="3">Reverse transcriptase</fullName>
    </recommendedName>
</protein>
<dbReference type="RefSeq" id="XP_040951531.1">
    <property type="nucleotide sequence ID" value="XM_041095597.1"/>
</dbReference>
<dbReference type="GeneID" id="121218418"/>
<reference evidence="1" key="1">
    <citation type="journal article" date="2020" name="Nat. Genet.">
        <title>Genomic diversifications of five Gossypium allopolyploid species and their impact on cotton improvement.</title>
        <authorList>
            <person name="Chen Z.J."/>
            <person name="Sreedasyam A."/>
            <person name="Ando A."/>
            <person name="Song Q."/>
            <person name="De Santiago L.M."/>
            <person name="Hulse-Kemp A.M."/>
            <person name="Ding M."/>
            <person name="Ye W."/>
            <person name="Kirkbride R.C."/>
            <person name="Jenkins J."/>
            <person name="Plott C."/>
            <person name="Lovell J."/>
            <person name="Lin Y.M."/>
            <person name="Vaughn R."/>
            <person name="Liu B."/>
            <person name="Simpson S."/>
            <person name="Scheffler B.E."/>
            <person name="Wen L."/>
            <person name="Saski C.A."/>
            <person name="Grover C.E."/>
            <person name="Hu G."/>
            <person name="Conover J.L."/>
            <person name="Carlson J.W."/>
            <person name="Shu S."/>
            <person name="Boston L.B."/>
            <person name="Williams M."/>
            <person name="Peterson D.G."/>
            <person name="McGee K."/>
            <person name="Jones D.C."/>
            <person name="Wendel J.F."/>
            <person name="Stelly D.M."/>
            <person name="Grimwood J."/>
            <person name="Schmutz J."/>
        </authorList>
    </citation>
    <scope>NUCLEOTIDE SEQUENCE [LARGE SCALE GENOMIC DNA]</scope>
    <source>
        <strain evidence="1">cv. TM-1</strain>
    </source>
</reference>